<organism evidence="1 2">
    <name type="scientific">Nicotiana tabacum</name>
    <name type="common">Common tobacco</name>
    <dbReference type="NCBI Taxonomy" id="4097"/>
    <lineage>
        <taxon>Eukaryota</taxon>
        <taxon>Viridiplantae</taxon>
        <taxon>Streptophyta</taxon>
        <taxon>Embryophyta</taxon>
        <taxon>Tracheophyta</taxon>
        <taxon>Spermatophyta</taxon>
        <taxon>Magnoliopsida</taxon>
        <taxon>eudicotyledons</taxon>
        <taxon>Gunneridae</taxon>
        <taxon>Pentapetalae</taxon>
        <taxon>asterids</taxon>
        <taxon>lamiids</taxon>
        <taxon>Solanales</taxon>
        <taxon>Solanaceae</taxon>
        <taxon>Nicotianoideae</taxon>
        <taxon>Nicotianeae</taxon>
        <taxon>Nicotiana</taxon>
    </lineage>
</organism>
<reference evidence="2" key="2">
    <citation type="submission" date="2025-08" db="UniProtKB">
        <authorList>
            <consortium name="RefSeq"/>
        </authorList>
    </citation>
    <scope>IDENTIFICATION</scope>
    <source>
        <tissue evidence="2">Leaf</tissue>
    </source>
</reference>
<name>A0AC58TGI3_TOBAC</name>
<sequence length="395" mass="45898">MRVEKEEVVFNAYRAIQFPRCYEDLAMIFVVEEEKLLRVPREHKCAIGWTMSDIKEVFMDDCFDECLTNIAKVLSRCEETNLVLNWEKCHFMVREGIVMLHKFFRDGLEVDKAKDLSKNFFPLCKLLEKDVPFKFDDACLKSFEELKKKLEFDLKIQDRKGTENQEVDHLSSLETRNHVAKGDVIKKTFPDEKLLAITSGEMPWYANFVNYLASGETPLNLEPHAKKTFSRDGIDFMVLFPSSNGYKYILAVVDYVLKWVETIALPTNDVKVVANFVKKHIFIRFDTPRVLKSDGGTHFCNKLLDNLLAKYGVKHKVATAYHPQTRRQVEVSNREIKHILEKIVGASRKDWVVKFDDALWAYQTAYKTSIRASPYKLVYGMACHLRVEIERKAIG</sequence>
<accession>A0AC58TGI3</accession>
<dbReference type="RefSeq" id="XP_075096324.1">
    <property type="nucleotide sequence ID" value="XM_075240223.1"/>
</dbReference>
<dbReference type="Proteomes" id="UP000790787">
    <property type="component" value="Chromosome 20"/>
</dbReference>
<evidence type="ECO:0000313" key="2">
    <source>
        <dbReference type="RefSeq" id="XP_075096324.1"/>
    </source>
</evidence>
<keyword evidence="1" id="KW-1185">Reference proteome</keyword>
<gene>
    <name evidence="2" type="primary">LOC142174430</name>
</gene>
<protein>
    <submittedName>
        <fullName evidence="2">Uncharacterized protein LOC142174430</fullName>
    </submittedName>
</protein>
<evidence type="ECO:0000313" key="1">
    <source>
        <dbReference type="Proteomes" id="UP000790787"/>
    </source>
</evidence>
<reference evidence="1" key="1">
    <citation type="journal article" date="2014" name="Nat. Commun.">
        <title>The tobacco genome sequence and its comparison with those of tomato and potato.</title>
        <authorList>
            <person name="Sierro N."/>
            <person name="Battey J.N."/>
            <person name="Ouadi S."/>
            <person name="Bakaher N."/>
            <person name="Bovet L."/>
            <person name="Willig A."/>
            <person name="Goepfert S."/>
            <person name="Peitsch M.C."/>
            <person name="Ivanov N.V."/>
        </authorList>
    </citation>
    <scope>NUCLEOTIDE SEQUENCE [LARGE SCALE GENOMIC DNA]</scope>
</reference>
<proteinExistence type="predicted"/>